<sequence length="200" mass="21777">MGWPNVVTVAGAGAAAIAAIAGLWFQAVATYWSQQTAEDQLAQSREEGEREVRAQASRVTAWAEDPVGEGIGEVHILNRSPDPVTWIAVVLVLAEQAGGPMTSVTLRRNDLGPCTEVVYPLKTLRWSPVYRAGEKLVTPRRSLVDALYFVDRAGHAWKRSSGSLEQVDMEEIYERPTKVVVGDEVEKTRADLCGIDGTGE</sequence>
<dbReference type="Proteomes" id="UP001501358">
    <property type="component" value="Unassembled WGS sequence"/>
</dbReference>
<name>A0ABN3MZH5_9ACTN</name>
<keyword evidence="1" id="KW-0472">Membrane</keyword>
<keyword evidence="1" id="KW-0812">Transmembrane</keyword>
<proteinExistence type="predicted"/>
<evidence type="ECO:0000313" key="3">
    <source>
        <dbReference type="Proteomes" id="UP001501358"/>
    </source>
</evidence>
<protein>
    <recommendedName>
        <fullName evidence="4">Secreted protein</fullName>
    </recommendedName>
</protein>
<keyword evidence="1" id="KW-1133">Transmembrane helix</keyword>
<dbReference type="EMBL" id="BAAATA010000060">
    <property type="protein sequence ID" value="GAA2511714.1"/>
    <property type="molecule type" value="Genomic_DNA"/>
</dbReference>
<feature type="transmembrane region" description="Helical" evidence="1">
    <location>
        <begin position="6"/>
        <end position="25"/>
    </location>
</feature>
<accession>A0ABN3MZH5</accession>
<organism evidence="2 3">
    <name type="scientific">Streptomyces thermolineatus</name>
    <dbReference type="NCBI Taxonomy" id="44033"/>
    <lineage>
        <taxon>Bacteria</taxon>
        <taxon>Bacillati</taxon>
        <taxon>Actinomycetota</taxon>
        <taxon>Actinomycetes</taxon>
        <taxon>Kitasatosporales</taxon>
        <taxon>Streptomycetaceae</taxon>
        <taxon>Streptomyces</taxon>
    </lineage>
</organism>
<reference evidence="2 3" key="1">
    <citation type="journal article" date="2019" name="Int. J. Syst. Evol. Microbiol.">
        <title>The Global Catalogue of Microorganisms (GCM) 10K type strain sequencing project: providing services to taxonomists for standard genome sequencing and annotation.</title>
        <authorList>
            <consortium name="The Broad Institute Genomics Platform"/>
            <consortium name="The Broad Institute Genome Sequencing Center for Infectious Disease"/>
            <person name="Wu L."/>
            <person name="Ma J."/>
        </authorList>
    </citation>
    <scope>NUCLEOTIDE SEQUENCE [LARGE SCALE GENOMIC DNA]</scope>
    <source>
        <strain evidence="2 3">JCM 6307</strain>
    </source>
</reference>
<gene>
    <name evidence="2" type="ORF">GCM10010406_54910</name>
</gene>
<keyword evidence="3" id="KW-1185">Reference proteome</keyword>
<evidence type="ECO:0000313" key="2">
    <source>
        <dbReference type="EMBL" id="GAA2511714.1"/>
    </source>
</evidence>
<evidence type="ECO:0000256" key="1">
    <source>
        <dbReference type="SAM" id="Phobius"/>
    </source>
</evidence>
<evidence type="ECO:0008006" key="4">
    <source>
        <dbReference type="Google" id="ProtNLM"/>
    </source>
</evidence>
<comment type="caution">
    <text evidence="2">The sequence shown here is derived from an EMBL/GenBank/DDBJ whole genome shotgun (WGS) entry which is preliminary data.</text>
</comment>